<accession>A0AA86NHS1</accession>
<sequence>MKYLQFNRETEQTSPRVVRLAFTSRLAHQTPPRRRPQSSRRPETDDEARHSGRPGNAEELLVRSYYQFNTASYSKLRSEVWSGNLKYRAGRLRGNRLCRTFSFSRGTCFSPSRQRGVPGRACSFPQRRAVGRRRGPESEERRAIRPWQKARGNELVWCSQQMSEHRASPSSLAEQAATDSDILCALVKQNKYNIAYNDYQCRNLESVTTIQVIFVQISIQHCCSCWNRPSK</sequence>
<protein>
    <submittedName>
        <fullName evidence="3">Hypothetical_protein</fullName>
    </submittedName>
</protein>
<feature type="region of interest" description="Disordered" evidence="1">
    <location>
        <begin position="22"/>
        <end position="56"/>
    </location>
</feature>
<evidence type="ECO:0000256" key="1">
    <source>
        <dbReference type="SAM" id="MobiDB-lite"/>
    </source>
</evidence>
<gene>
    <name evidence="3" type="ORF">HINF_LOCUS60781</name>
    <name evidence="2" type="ORF">HINF_LOCUS7525</name>
</gene>
<comment type="caution">
    <text evidence="2">The sequence shown here is derived from an EMBL/GenBank/DDBJ whole genome shotgun (WGS) entry which is preliminary data.</text>
</comment>
<reference evidence="3 4" key="2">
    <citation type="submission" date="2024-07" db="EMBL/GenBank/DDBJ databases">
        <authorList>
            <person name="Akdeniz Z."/>
        </authorList>
    </citation>
    <scope>NUCLEOTIDE SEQUENCE [LARGE SCALE GENOMIC DNA]</scope>
</reference>
<evidence type="ECO:0000313" key="2">
    <source>
        <dbReference type="EMBL" id="CAI9919880.1"/>
    </source>
</evidence>
<dbReference type="Proteomes" id="UP001642409">
    <property type="component" value="Unassembled WGS sequence"/>
</dbReference>
<reference evidence="2" key="1">
    <citation type="submission" date="2023-06" db="EMBL/GenBank/DDBJ databases">
        <authorList>
            <person name="Kurt Z."/>
        </authorList>
    </citation>
    <scope>NUCLEOTIDE SEQUENCE</scope>
</reference>
<keyword evidence="4" id="KW-1185">Reference proteome</keyword>
<name>A0AA86NHS1_9EUKA</name>
<dbReference type="EMBL" id="CATOUU010000187">
    <property type="protein sequence ID" value="CAI9919880.1"/>
    <property type="molecule type" value="Genomic_DNA"/>
</dbReference>
<dbReference type="AlphaFoldDB" id="A0AA86NHS1"/>
<evidence type="ECO:0000313" key="4">
    <source>
        <dbReference type="Proteomes" id="UP001642409"/>
    </source>
</evidence>
<evidence type="ECO:0000313" key="3">
    <source>
        <dbReference type="EMBL" id="CAL6081989.1"/>
    </source>
</evidence>
<dbReference type="EMBL" id="CAXDID020000358">
    <property type="protein sequence ID" value="CAL6081989.1"/>
    <property type="molecule type" value="Genomic_DNA"/>
</dbReference>
<organism evidence="2">
    <name type="scientific">Hexamita inflata</name>
    <dbReference type="NCBI Taxonomy" id="28002"/>
    <lineage>
        <taxon>Eukaryota</taxon>
        <taxon>Metamonada</taxon>
        <taxon>Diplomonadida</taxon>
        <taxon>Hexamitidae</taxon>
        <taxon>Hexamitinae</taxon>
        <taxon>Hexamita</taxon>
    </lineage>
</organism>
<proteinExistence type="predicted"/>
<feature type="compositionally biased region" description="Basic and acidic residues" evidence="1">
    <location>
        <begin position="40"/>
        <end position="50"/>
    </location>
</feature>